<feature type="transmembrane region" description="Helical" evidence="2">
    <location>
        <begin position="655"/>
        <end position="674"/>
    </location>
</feature>
<dbReference type="InterPro" id="IPR046864">
    <property type="entry name" value="VasX_N"/>
</dbReference>
<feature type="domain" description="Toxin VasX N-terminal region" evidence="3">
    <location>
        <begin position="25"/>
        <end position="156"/>
    </location>
</feature>
<evidence type="ECO:0000256" key="2">
    <source>
        <dbReference type="SAM" id="Phobius"/>
    </source>
</evidence>
<gene>
    <name evidence="4" type="ORF">BDI24065_04654</name>
</gene>
<keyword evidence="2" id="KW-0472">Membrane</keyword>
<accession>A0A6P2NPM6</accession>
<feature type="transmembrane region" description="Helical" evidence="2">
    <location>
        <begin position="606"/>
        <end position="625"/>
    </location>
</feature>
<keyword evidence="5" id="KW-1185">Reference proteome</keyword>
<dbReference type="CDD" id="cd20706">
    <property type="entry name" value="MIX_II"/>
    <property type="match status" value="1"/>
</dbReference>
<feature type="region of interest" description="Disordered" evidence="1">
    <location>
        <begin position="1"/>
        <end position="21"/>
    </location>
</feature>
<reference evidence="4 5" key="1">
    <citation type="submission" date="2019-09" db="EMBL/GenBank/DDBJ databases">
        <authorList>
            <person name="Depoorter E."/>
        </authorList>
    </citation>
    <scope>NUCLEOTIDE SEQUENCE [LARGE SCALE GENOMIC DNA]</scope>
    <source>
        <strain evidence="4">LMG 24065</strain>
    </source>
</reference>
<proteinExistence type="predicted"/>
<sequence length="933" mass="101459">MTNRLQRAVQPDSPNAKTCDSLSAPPCEHGIPLYPLRYGIADQPYDAKAYPELSVAGYPALQGGKAYGLRVLRPGTYVYLFFYQGGRMMTTHYKVTADVRFAPIKWTAADYNDDAPGRVARPDETRATPYLLAPDKGTADTVYVMVSDTLLTHGTLWWIETNEGGLRDALATTVKPGGGPEQRHVFDAVLLGNATPELIASVSGVALDYPWSEIKLRTDKPDYARILSAMHIALVPRKDTPPLAVALQDPIGIASELGHLCALEVQKRDNYQKASKHRLQSAALIDGYFTYAERQAQTPDTQHALQRQRELVDLKGARAFRPTYEKALKALQVPVDKTGADVAAWVKLVDASLLVGKAFKLFDLSCADNARDFEIAVLNCLAAAVHTEGGRAELARIIEQPPEVSALWQALSAGDEPLMNRFATPLTLARGVFDVVDKMLDERPGTIVTDMLARLIYSYVATAPLEKADIQVRRWRHLAERRFACVLGCRSVSRDQYLAWSLEVQGYASFQDRETRWRVQVDTAPGLKPGTTRVSMVEQVDVWEFETVGTAHVIGQPRPMDPSGNPLLRNLKRLRGPVGFGFTWIGGGLAIWGMRNASKDWKENKNFVNSVTGIGALLALVGASLEVTTVSVSTIASRRGNTALATVLKVFGLKWGTTVFGSLGTAVLAVADGVRSIKAGNQANPEQAAMYLKSALFGGVSAFAIAAGGTASLAALAGTAAPLWTLGITPFGWALIFILTVGTVAYYTIRAGTTQHGPVEILLSHSAWGVLTPRYSLAQELEAWHSLQYSPQIGAVWEPEHGIAGILRLRCTVAAGYAADDLQTDLRVLLRGQPLEKIDAHSALTRPGALINLESHYIIGPLTDGVGVERGWRIAMHKDAQVELKYFFRPDPQKLPTIGVEQPGAPEPLVFTSSGWLSPTIDPAKLTPVRPPK</sequence>
<feature type="transmembrane region" description="Helical" evidence="2">
    <location>
        <begin position="723"/>
        <end position="747"/>
    </location>
</feature>
<organism evidence="4 5">
    <name type="scientific">Burkholderia diffusa</name>
    <dbReference type="NCBI Taxonomy" id="488732"/>
    <lineage>
        <taxon>Bacteria</taxon>
        <taxon>Pseudomonadati</taxon>
        <taxon>Pseudomonadota</taxon>
        <taxon>Betaproteobacteria</taxon>
        <taxon>Burkholderiales</taxon>
        <taxon>Burkholderiaceae</taxon>
        <taxon>Burkholderia</taxon>
        <taxon>Burkholderia cepacia complex</taxon>
    </lineage>
</organism>
<evidence type="ECO:0000313" key="4">
    <source>
        <dbReference type="EMBL" id="VWB96660.1"/>
    </source>
</evidence>
<evidence type="ECO:0000259" key="3">
    <source>
        <dbReference type="Pfam" id="PF20249"/>
    </source>
</evidence>
<protein>
    <recommendedName>
        <fullName evidence="3">Toxin VasX N-terminal region domain-containing protein</fullName>
    </recommendedName>
</protein>
<dbReference type="Pfam" id="PF20249">
    <property type="entry name" value="VasX_N"/>
    <property type="match status" value="1"/>
</dbReference>
<dbReference type="Proteomes" id="UP000494125">
    <property type="component" value="Unassembled WGS sequence"/>
</dbReference>
<feature type="compositionally biased region" description="Polar residues" evidence="1">
    <location>
        <begin position="12"/>
        <end position="21"/>
    </location>
</feature>
<keyword evidence="2" id="KW-1133">Transmembrane helix</keyword>
<dbReference type="RefSeq" id="WP_151048817.1">
    <property type="nucleotide sequence ID" value="NZ_CABVPN010000024.1"/>
</dbReference>
<feature type="transmembrane region" description="Helical" evidence="2">
    <location>
        <begin position="695"/>
        <end position="717"/>
    </location>
</feature>
<keyword evidence="2" id="KW-0812">Transmembrane</keyword>
<evidence type="ECO:0000313" key="5">
    <source>
        <dbReference type="Proteomes" id="UP000494125"/>
    </source>
</evidence>
<name>A0A6P2NPM6_9BURK</name>
<feature type="transmembrane region" description="Helical" evidence="2">
    <location>
        <begin position="574"/>
        <end position="594"/>
    </location>
</feature>
<dbReference type="GeneID" id="93029723"/>
<dbReference type="AlphaFoldDB" id="A0A6P2NPM6"/>
<dbReference type="EMBL" id="CABVPN010000024">
    <property type="protein sequence ID" value="VWB96660.1"/>
    <property type="molecule type" value="Genomic_DNA"/>
</dbReference>
<evidence type="ECO:0000256" key="1">
    <source>
        <dbReference type="SAM" id="MobiDB-lite"/>
    </source>
</evidence>